<sequence length="87" mass="9159">MAKETTKIVLQSMIALSSAALGLVAALAWNDAIKETIKLFLHGDESLSSKYIYAVFATILAVVVVLILARIAAKVGGEALISREAEG</sequence>
<dbReference type="Proteomes" id="UP000321513">
    <property type="component" value="Unassembled WGS sequence"/>
</dbReference>
<proteinExistence type="predicted"/>
<protein>
    <submittedName>
        <fullName evidence="2">Uncharacterized protein</fullName>
    </submittedName>
</protein>
<dbReference type="EMBL" id="BJYT01000025">
    <property type="protein sequence ID" value="GEO11579.1"/>
    <property type="molecule type" value="Genomic_DNA"/>
</dbReference>
<accession>A0A512BHW3</accession>
<keyword evidence="1" id="KW-0472">Membrane</keyword>
<dbReference type="InterPro" id="IPR043713">
    <property type="entry name" value="DUF5654"/>
</dbReference>
<feature type="transmembrane region" description="Helical" evidence="1">
    <location>
        <begin position="52"/>
        <end position="73"/>
    </location>
</feature>
<dbReference type="AlphaFoldDB" id="A0A512BHW3"/>
<reference evidence="2 3" key="1">
    <citation type="submission" date="2019-07" db="EMBL/GenBank/DDBJ databases">
        <title>Whole genome shotgun sequence of Segetibacter aerophilus NBRC 106135.</title>
        <authorList>
            <person name="Hosoyama A."/>
            <person name="Uohara A."/>
            <person name="Ohji S."/>
            <person name="Ichikawa N."/>
        </authorList>
    </citation>
    <scope>NUCLEOTIDE SEQUENCE [LARGE SCALE GENOMIC DNA]</scope>
    <source>
        <strain evidence="2 3">NBRC 106135</strain>
    </source>
</reference>
<evidence type="ECO:0000313" key="3">
    <source>
        <dbReference type="Proteomes" id="UP000321513"/>
    </source>
</evidence>
<evidence type="ECO:0000256" key="1">
    <source>
        <dbReference type="SAM" id="Phobius"/>
    </source>
</evidence>
<keyword evidence="3" id="KW-1185">Reference proteome</keyword>
<organism evidence="2 3">
    <name type="scientific">Segetibacter aerophilus</name>
    <dbReference type="NCBI Taxonomy" id="670293"/>
    <lineage>
        <taxon>Bacteria</taxon>
        <taxon>Pseudomonadati</taxon>
        <taxon>Bacteroidota</taxon>
        <taxon>Chitinophagia</taxon>
        <taxon>Chitinophagales</taxon>
        <taxon>Chitinophagaceae</taxon>
        <taxon>Segetibacter</taxon>
    </lineage>
</organism>
<keyword evidence="1" id="KW-0812">Transmembrane</keyword>
<gene>
    <name evidence="2" type="ORF">SAE01_40750</name>
</gene>
<dbReference type="Pfam" id="PF18898">
    <property type="entry name" value="DUF5654"/>
    <property type="match status" value="1"/>
</dbReference>
<dbReference type="RefSeq" id="WP_147205689.1">
    <property type="nucleotide sequence ID" value="NZ_BJYT01000025.1"/>
</dbReference>
<keyword evidence="1" id="KW-1133">Transmembrane helix</keyword>
<evidence type="ECO:0000313" key="2">
    <source>
        <dbReference type="EMBL" id="GEO11579.1"/>
    </source>
</evidence>
<comment type="caution">
    <text evidence="2">The sequence shown here is derived from an EMBL/GenBank/DDBJ whole genome shotgun (WGS) entry which is preliminary data.</text>
</comment>
<name>A0A512BHW3_9BACT</name>